<keyword evidence="2" id="KW-0732">Signal</keyword>
<feature type="signal peptide" evidence="2">
    <location>
        <begin position="1"/>
        <end position="20"/>
    </location>
</feature>
<feature type="domain" description="Water stress and hypersensitive response" evidence="3">
    <location>
        <begin position="29"/>
        <end position="149"/>
    </location>
</feature>
<reference evidence="5" key="1">
    <citation type="journal article" date="2019" name="Int. J. Syst. Evol. Microbiol.">
        <title>The Global Catalogue of Microorganisms (GCM) 10K type strain sequencing project: providing services to taxonomists for standard genome sequencing and annotation.</title>
        <authorList>
            <consortium name="The Broad Institute Genomics Platform"/>
            <consortium name="The Broad Institute Genome Sequencing Center for Infectious Disease"/>
            <person name="Wu L."/>
            <person name="Ma J."/>
        </authorList>
    </citation>
    <scope>NUCLEOTIDE SEQUENCE [LARGE SCALE GENOMIC DNA]</scope>
    <source>
        <strain evidence="5">KCTC 52168</strain>
    </source>
</reference>
<evidence type="ECO:0000256" key="1">
    <source>
        <dbReference type="SAM" id="MobiDB-lite"/>
    </source>
</evidence>
<dbReference type="PROSITE" id="PS51257">
    <property type="entry name" value="PROKAR_LIPOPROTEIN"/>
    <property type="match status" value="1"/>
</dbReference>
<sequence length="162" mass="16895">MKHVRVWLALAMLALLTACASLGVDRLRVNVAGIDTLPSEGLEARFAIKLRVQNPNDMALDYDGIALDLSLNGSAFASGVSDAKGTIPRFGEAVLTVPVTVSALSVVRQALNFTRNPPKEGVPYELKGKLGGTGLGSLRFESSGTVRMPGAADPAPAKPPAN</sequence>
<name>A0ABV7H3B0_9BURK</name>
<evidence type="ECO:0000259" key="3">
    <source>
        <dbReference type="SMART" id="SM00769"/>
    </source>
</evidence>
<gene>
    <name evidence="4" type="ORF">ACFOEN_04825</name>
</gene>
<comment type="caution">
    <text evidence="4">The sequence shown here is derived from an EMBL/GenBank/DDBJ whole genome shotgun (WGS) entry which is preliminary data.</text>
</comment>
<feature type="chain" id="PRO_5047263519" evidence="2">
    <location>
        <begin position="21"/>
        <end position="162"/>
    </location>
</feature>
<keyword evidence="5" id="KW-1185">Reference proteome</keyword>
<proteinExistence type="predicted"/>
<dbReference type="Proteomes" id="UP001595556">
    <property type="component" value="Unassembled WGS sequence"/>
</dbReference>
<evidence type="ECO:0000313" key="5">
    <source>
        <dbReference type="Proteomes" id="UP001595556"/>
    </source>
</evidence>
<protein>
    <submittedName>
        <fullName evidence="4">LEA type 2 family protein</fullName>
    </submittedName>
</protein>
<dbReference type="Pfam" id="PF03168">
    <property type="entry name" value="LEA_2"/>
    <property type="match status" value="1"/>
</dbReference>
<dbReference type="SMART" id="SM00769">
    <property type="entry name" value="WHy"/>
    <property type="match status" value="1"/>
</dbReference>
<dbReference type="Gene3D" id="2.60.40.1820">
    <property type="match status" value="1"/>
</dbReference>
<organism evidence="4 5">
    <name type="scientific">Piscinibacterium candidicorallinum</name>
    <dbReference type="NCBI Taxonomy" id="1793872"/>
    <lineage>
        <taxon>Bacteria</taxon>
        <taxon>Pseudomonadati</taxon>
        <taxon>Pseudomonadota</taxon>
        <taxon>Betaproteobacteria</taxon>
        <taxon>Burkholderiales</taxon>
        <taxon>Piscinibacterium</taxon>
    </lineage>
</organism>
<evidence type="ECO:0000313" key="4">
    <source>
        <dbReference type="EMBL" id="MFC3146965.1"/>
    </source>
</evidence>
<dbReference type="RefSeq" id="WP_377301607.1">
    <property type="nucleotide sequence ID" value="NZ_CP180191.1"/>
</dbReference>
<dbReference type="InterPro" id="IPR004864">
    <property type="entry name" value="LEA_2"/>
</dbReference>
<evidence type="ECO:0000256" key="2">
    <source>
        <dbReference type="SAM" id="SignalP"/>
    </source>
</evidence>
<dbReference type="InterPro" id="IPR013990">
    <property type="entry name" value="WHy-dom"/>
</dbReference>
<dbReference type="EMBL" id="JBHRTI010000003">
    <property type="protein sequence ID" value="MFC3146965.1"/>
    <property type="molecule type" value="Genomic_DNA"/>
</dbReference>
<feature type="region of interest" description="Disordered" evidence="1">
    <location>
        <begin position="142"/>
        <end position="162"/>
    </location>
</feature>
<dbReference type="SUPFAM" id="SSF117070">
    <property type="entry name" value="LEA14-like"/>
    <property type="match status" value="1"/>
</dbReference>
<accession>A0ABV7H3B0</accession>